<sequence length="108" mass="12213">MNIDPNEAINFMIKNAEAYAQAKAQVVYLTEYRKTVKAIGFQRSLKNTMAEKEADAYTTAEYISCVEGLREAVAEAERLRWMLVAAQARVDCWRSMEASNRAVEKATV</sequence>
<name>A0A6J7WC78_9CAUD</name>
<organism evidence="1">
    <name type="scientific">uncultured Caudovirales phage</name>
    <dbReference type="NCBI Taxonomy" id="2100421"/>
    <lineage>
        <taxon>Viruses</taxon>
        <taxon>Duplodnaviria</taxon>
        <taxon>Heunggongvirae</taxon>
        <taxon>Uroviricota</taxon>
        <taxon>Caudoviricetes</taxon>
        <taxon>Peduoviridae</taxon>
        <taxon>Maltschvirus</taxon>
        <taxon>Maltschvirus maltsch</taxon>
    </lineage>
</organism>
<dbReference type="EMBL" id="LR798223">
    <property type="protein sequence ID" value="CAB5194826.1"/>
    <property type="molecule type" value="Genomic_DNA"/>
</dbReference>
<protein>
    <submittedName>
        <fullName evidence="1">Uncharacterized protein</fullName>
    </submittedName>
</protein>
<gene>
    <name evidence="1" type="ORF">UFOVP177_38</name>
</gene>
<evidence type="ECO:0000313" key="1">
    <source>
        <dbReference type="EMBL" id="CAB5194826.1"/>
    </source>
</evidence>
<accession>A0A6J7WC78</accession>
<reference evidence="1" key="1">
    <citation type="submission" date="2020-05" db="EMBL/GenBank/DDBJ databases">
        <authorList>
            <person name="Chiriac C."/>
            <person name="Salcher M."/>
            <person name="Ghai R."/>
            <person name="Kavagutti S V."/>
        </authorList>
    </citation>
    <scope>NUCLEOTIDE SEQUENCE</scope>
</reference>
<proteinExistence type="predicted"/>